<protein>
    <recommendedName>
        <fullName evidence="3">TIGR02281 family clan AA aspartic protease</fullName>
    </recommendedName>
</protein>
<dbReference type="InterPro" id="IPR001969">
    <property type="entry name" value="Aspartic_peptidase_AS"/>
</dbReference>
<dbReference type="AlphaFoldDB" id="G0A2U8"/>
<dbReference type="KEGG" id="mmt:Metme_3073"/>
<name>G0A2U8_METMM</name>
<dbReference type="InterPro" id="IPR034122">
    <property type="entry name" value="Retropepsin-like_bacterial"/>
</dbReference>
<dbReference type="Proteomes" id="UP000008888">
    <property type="component" value="Chromosome"/>
</dbReference>
<reference evidence="1 2" key="1">
    <citation type="journal article" date="2011" name="J. Bacteriol.">
        <title>Complete Genome Sequence of the Aerobic Marine Methanotroph Methylomonas methanica MC09.</title>
        <authorList>
            <person name="Boden R."/>
            <person name="Cunliffe M."/>
            <person name="Scanlan J."/>
            <person name="Moussard H."/>
            <person name="Kits K.D."/>
            <person name="Klotz M.G."/>
            <person name="Jetten M.S."/>
            <person name="Vuilleumier S."/>
            <person name="Han J."/>
            <person name="Peters L."/>
            <person name="Mikhailova N."/>
            <person name="Teshima H."/>
            <person name="Tapia R."/>
            <person name="Kyrpides N."/>
            <person name="Ivanova N."/>
            <person name="Pagani I."/>
            <person name="Cheng J.F."/>
            <person name="Goodwin L."/>
            <person name="Han C."/>
            <person name="Hauser L."/>
            <person name="Land M.L."/>
            <person name="Lapidus A."/>
            <person name="Lucas S."/>
            <person name="Pitluck S."/>
            <person name="Woyke T."/>
            <person name="Stein L."/>
            <person name="Murrell J.C."/>
        </authorList>
    </citation>
    <scope>NUCLEOTIDE SEQUENCE [LARGE SCALE GENOMIC DNA]</scope>
    <source>
        <strain evidence="1 2">MC09</strain>
    </source>
</reference>
<evidence type="ECO:0008006" key="3">
    <source>
        <dbReference type="Google" id="ProtNLM"/>
    </source>
</evidence>
<dbReference type="GO" id="GO:0004190">
    <property type="term" value="F:aspartic-type endopeptidase activity"/>
    <property type="evidence" value="ECO:0007669"/>
    <property type="project" value="InterPro"/>
</dbReference>
<dbReference type="NCBIfam" id="TIGR02281">
    <property type="entry name" value="clan_AA_DTGA"/>
    <property type="match status" value="1"/>
</dbReference>
<dbReference type="Pfam" id="PF13975">
    <property type="entry name" value="gag-asp_proteas"/>
    <property type="match status" value="1"/>
</dbReference>
<keyword evidence="2" id="KW-1185">Reference proteome</keyword>
<dbReference type="InterPro" id="IPR011969">
    <property type="entry name" value="Clan_AA_Asp_peptidase_C"/>
</dbReference>
<evidence type="ECO:0000313" key="1">
    <source>
        <dbReference type="EMBL" id="AEG01451.1"/>
    </source>
</evidence>
<dbReference type="PROSITE" id="PS00141">
    <property type="entry name" value="ASP_PROTEASE"/>
    <property type="match status" value="1"/>
</dbReference>
<dbReference type="InterPro" id="IPR021109">
    <property type="entry name" value="Peptidase_aspartic_dom_sf"/>
</dbReference>
<proteinExistence type="predicted"/>
<organism evidence="1 2">
    <name type="scientific">Methylomonas methanica (strain DSM 25384 / MC09)</name>
    <dbReference type="NCBI Taxonomy" id="857087"/>
    <lineage>
        <taxon>Bacteria</taxon>
        <taxon>Pseudomonadati</taxon>
        <taxon>Pseudomonadota</taxon>
        <taxon>Gammaproteobacteria</taxon>
        <taxon>Methylococcales</taxon>
        <taxon>Methylococcaceae</taxon>
        <taxon>Methylomonas</taxon>
    </lineage>
</organism>
<accession>G0A2U8</accession>
<gene>
    <name evidence="1" type="ordered locus">Metme_3073</name>
</gene>
<dbReference type="eggNOG" id="COG3577">
    <property type="taxonomic scope" value="Bacteria"/>
</dbReference>
<dbReference type="STRING" id="857087.Metme_3073"/>
<evidence type="ECO:0000313" key="2">
    <source>
        <dbReference type="Proteomes" id="UP000008888"/>
    </source>
</evidence>
<dbReference type="SUPFAM" id="SSF50630">
    <property type="entry name" value="Acid proteases"/>
    <property type="match status" value="1"/>
</dbReference>
<sequence length="285" mass="30594">MITNVIARGRIRMQDSDDCRRQSADTGKPTDSCRMWPDQAAFRYSAKGCNAGGLRFVLYTVLMTSPISYGASVYSVGNAVSKLPMTVKQEAVYVSVSSPHSELVKQSPADSVNGNSANESKELIIKADTKGHFRGRVLINGVPMPFLIDTGATDTVVPARMAAAAKLPYGRYLLATTAGGRIATRETSINSLKLGNAEVRNLKAQMNDHLSEVLIGMSALRNFKITQNGDTMTLIGNAQTVDANPAPGAAFKNETAQTSAPKITNIKKTVSCDARKVCTTKYSDH</sequence>
<dbReference type="Gene3D" id="2.40.70.10">
    <property type="entry name" value="Acid Proteases"/>
    <property type="match status" value="1"/>
</dbReference>
<dbReference type="CDD" id="cd05483">
    <property type="entry name" value="retropepsin_like_bacteria"/>
    <property type="match status" value="1"/>
</dbReference>
<reference key="2">
    <citation type="submission" date="2011-05" db="EMBL/GenBank/DDBJ databases">
        <title>Complete genome sequence of the aerobic marine methanotroph Methylomonas methanica MC09.</title>
        <authorList>
            <person name="Boden R."/>
            <person name="Cunliffe M."/>
            <person name="Scanlan J."/>
            <person name="Moussard H."/>
            <person name="Kits K.D."/>
            <person name="Klotz M."/>
            <person name="Jetten M."/>
            <person name="Vuilleumier S."/>
            <person name="Han J."/>
            <person name="Peters L."/>
            <person name="Mikhailova N."/>
            <person name="Teshima H."/>
            <person name="Tapia R."/>
            <person name="Kyrpides N."/>
            <person name="Ivanova N."/>
            <person name="Pagani I."/>
            <person name="Cheng J.-F."/>
            <person name="Goodwin L."/>
            <person name="Han C."/>
            <person name="Hauser L."/>
            <person name="Land M."/>
            <person name="Lapidus A."/>
            <person name="Lucas S."/>
            <person name="Pitluck S."/>
            <person name="Woyke T."/>
            <person name="Stein L.Y."/>
            <person name="Murrell C."/>
        </authorList>
    </citation>
    <scope>NUCLEOTIDE SEQUENCE</scope>
    <source>
        <strain>MC09</strain>
    </source>
</reference>
<dbReference type="GO" id="GO:0006508">
    <property type="term" value="P:proteolysis"/>
    <property type="evidence" value="ECO:0007669"/>
    <property type="project" value="InterPro"/>
</dbReference>
<dbReference type="EMBL" id="CP002738">
    <property type="protein sequence ID" value="AEG01451.1"/>
    <property type="molecule type" value="Genomic_DNA"/>
</dbReference>
<reference evidence="2" key="3">
    <citation type="submission" date="2011-05" db="EMBL/GenBank/DDBJ databases">
        <title>Complete sequence of Methylomonas methanica MC09.</title>
        <authorList>
            <consortium name="US DOE Joint Genome Institute"/>
            <person name="Lucas S."/>
            <person name="Han J."/>
            <person name="Lapidus A."/>
            <person name="Cheng J.-F."/>
            <person name="Goodwin L."/>
            <person name="Pitluck S."/>
            <person name="Peters L."/>
            <person name="Mikhailova N."/>
            <person name="Teshima H."/>
            <person name="Han C."/>
            <person name="Tapia R."/>
            <person name="Land M."/>
            <person name="Hauser L."/>
            <person name="Kyrpides N."/>
            <person name="Ivanova N."/>
            <person name="Pagani I."/>
            <person name="Stein L."/>
            <person name="Woyke T."/>
        </authorList>
    </citation>
    <scope>NUCLEOTIDE SEQUENCE [LARGE SCALE GENOMIC DNA]</scope>
    <source>
        <strain evidence="2">MC09</strain>
    </source>
</reference>
<dbReference type="HOGENOM" id="CLU_1198638_0_0_6"/>